<evidence type="ECO:0000313" key="7">
    <source>
        <dbReference type="Proteomes" id="UP000600946"/>
    </source>
</evidence>
<dbReference type="PROSITE" id="PS50893">
    <property type="entry name" value="ABC_TRANSPORTER_2"/>
    <property type="match status" value="1"/>
</dbReference>
<evidence type="ECO:0000259" key="5">
    <source>
        <dbReference type="PROSITE" id="PS50893"/>
    </source>
</evidence>
<dbReference type="GeneID" id="96295820"/>
<dbReference type="Gene3D" id="3.40.50.300">
    <property type="entry name" value="P-loop containing nucleotide triphosphate hydrolases"/>
    <property type="match status" value="1"/>
</dbReference>
<dbReference type="InterPro" id="IPR003593">
    <property type="entry name" value="AAA+_ATPase"/>
</dbReference>
<evidence type="ECO:0000256" key="1">
    <source>
        <dbReference type="ARBA" id="ARBA00005417"/>
    </source>
</evidence>
<evidence type="ECO:0000256" key="4">
    <source>
        <dbReference type="ARBA" id="ARBA00022840"/>
    </source>
</evidence>
<dbReference type="EMBL" id="BMUU01000003">
    <property type="protein sequence ID" value="GGY29249.1"/>
    <property type="molecule type" value="Genomic_DNA"/>
</dbReference>
<dbReference type="PANTHER" id="PTHR43335">
    <property type="entry name" value="ABC TRANSPORTER, ATP-BINDING PROTEIN"/>
    <property type="match status" value="1"/>
</dbReference>
<reference evidence="7" key="1">
    <citation type="journal article" date="2019" name="Int. J. Syst. Evol. Microbiol.">
        <title>The Global Catalogue of Microorganisms (GCM) 10K type strain sequencing project: providing services to taxonomists for standard genome sequencing and annotation.</title>
        <authorList>
            <consortium name="The Broad Institute Genomics Platform"/>
            <consortium name="The Broad Institute Genome Sequencing Center for Infectious Disease"/>
            <person name="Wu L."/>
            <person name="Ma J."/>
        </authorList>
    </citation>
    <scope>NUCLEOTIDE SEQUENCE [LARGE SCALE GENOMIC DNA]</scope>
    <source>
        <strain evidence="7">JCM 4594</strain>
    </source>
</reference>
<dbReference type="InterPro" id="IPR003439">
    <property type="entry name" value="ABC_transporter-like_ATP-bd"/>
</dbReference>
<keyword evidence="4 6" id="KW-0067">ATP-binding</keyword>
<gene>
    <name evidence="6" type="ORF">GCM10010326_23820</name>
</gene>
<comment type="similarity">
    <text evidence="1">Belongs to the ABC transporter superfamily.</text>
</comment>
<dbReference type="SMART" id="SM00382">
    <property type="entry name" value="AAA"/>
    <property type="match status" value="1"/>
</dbReference>
<dbReference type="GO" id="GO:0005524">
    <property type="term" value="F:ATP binding"/>
    <property type="evidence" value="ECO:0007669"/>
    <property type="project" value="UniProtKB-KW"/>
</dbReference>
<dbReference type="InterPro" id="IPR027417">
    <property type="entry name" value="P-loop_NTPase"/>
</dbReference>
<proteinExistence type="inferred from homology"/>
<protein>
    <submittedName>
        <fullName evidence="6">ABC transporter, ATP-binding protein</fullName>
    </submittedName>
</protein>
<dbReference type="InterPro" id="IPR017871">
    <property type="entry name" value="ABC_transporter-like_CS"/>
</dbReference>
<organism evidence="6 7">
    <name type="scientific">Streptomyces xanthochromogenes</name>
    <dbReference type="NCBI Taxonomy" id="67384"/>
    <lineage>
        <taxon>Bacteria</taxon>
        <taxon>Bacillati</taxon>
        <taxon>Actinomycetota</taxon>
        <taxon>Actinomycetes</taxon>
        <taxon>Kitasatosporales</taxon>
        <taxon>Streptomycetaceae</taxon>
        <taxon>Streptomyces</taxon>
    </lineage>
</organism>
<feature type="domain" description="ABC transporter" evidence="5">
    <location>
        <begin position="8"/>
        <end position="232"/>
    </location>
</feature>
<dbReference type="SUPFAM" id="SSF52540">
    <property type="entry name" value="P-loop containing nucleoside triphosphate hydrolases"/>
    <property type="match status" value="1"/>
</dbReference>
<evidence type="ECO:0000313" key="6">
    <source>
        <dbReference type="EMBL" id="GGY29249.1"/>
    </source>
</evidence>
<keyword evidence="7" id="KW-1185">Reference proteome</keyword>
<name>A0ABQ3A0T4_9ACTN</name>
<dbReference type="Proteomes" id="UP000600946">
    <property type="component" value="Unassembled WGS sequence"/>
</dbReference>
<accession>A0ABQ3A0T4</accession>
<sequence>MKKGDPLVEARGLGRSFGSKRILDGVSLDLRAGEVTGFVGANGAGKTTAIHVMLGLVRGEGHTLFLGRPLYAHGAPGTVVGAVLGGVAGHPRHRLRAHLRMVAAGSAVPDGRVDELLETVGLTGAARLRLGELSLGMAQRAGIAQALLGDPPVLVLDEPANGLDPHSVRWLREFLRGQAALGRAVLVSSHLLGEMQQLADRVVVLSRGRVVAQASMAEVMERAAARRAVTLEAPDLPLLARALGDGGGRLTPTGEQSAIVTGLDRVRVGTLALEAGVPLYWLHEERASLEDFYLGIAEEEFTIS</sequence>
<evidence type="ECO:0000256" key="2">
    <source>
        <dbReference type="ARBA" id="ARBA00022448"/>
    </source>
</evidence>
<dbReference type="Pfam" id="PF00005">
    <property type="entry name" value="ABC_tran"/>
    <property type="match status" value="1"/>
</dbReference>
<evidence type="ECO:0000256" key="3">
    <source>
        <dbReference type="ARBA" id="ARBA00022741"/>
    </source>
</evidence>
<keyword evidence="2" id="KW-0813">Transport</keyword>
<dbReference type="PANTHER" id="PTHR43335:SF4">
    <property type="entry name" value="ABC TRANSPORTER, ATP-BINDING PROTEIN"/>
    <property type="match status" value="1"/>
</dbReference>
<comment type="caution">
    <text evidence="6">The sequence shown here is derived from an EMBL/GenBank/DDBJ whole genome shotgun (WGS) entry which is preliminary data.</text>
</comment>
<keyword evidence="3" id="KW-0547">Nucleotide-binding</keyword>
<dbReference type="PROSITE" id="PS00211">
    <property type="entry name" value="ABC_TRANSPORTER_1"/>
    <property type="match status" value="1"/>
</dbReference>
<dbReference type="RefSeq" id="WP_190027011.1">
    <property type="nucleotide sequence ID" value="NZ_BMUU01000003.1"/>
</dbReference>